<dbReference type="Proteomes" id="UP000244446">
    <property type="component" value="Unassembled WGS sequence"/>
</dbReference>
<gene>
    <name evidence="2" type="ORF">DC366_19445</name>
</gene>
<evidence type="ECO:0000313" key="3">
    <source>
        <dbReference type="Proteomes" id="UP000244446"/>
    </source>
</evidence>
<dbReference type="AlphaFoldDB" id="A0A2T7G1W7"/>
<dbReference type="GO" id="GO:0043565">
    <property type="term" value="F:sequence-specific DNA binding"/>
    <property type="evidence" value="ECO:0007669"/>
    <property type="project" value="InterPro"/>
</dbReference>
<dbReference type="InterPro" id="IPR012337">
    <property type="entry name" value="RNaseH-like_sf"/>
</dbReference>
<dbReference type="GO" id="GO:0015074">
    <property type="term" value="P:DNA integration"/>
    <property type="evidence" value="ECO:0007669"/>
    <property type="project" value="InterPro"/>
</dbReference>
<dbReference type="EMBL" id="QCYH01000060">
    <property type="protein sequence ID" value="PVA08409.1"/>
    <property type="molecule type" value="Genomic_DNA"/>
</dbReference>
<evidence type="ECO:0000259" key="1">
    <source>
        <dbReference type="PROSITE" id="PS50994"/>
    </source>
</evidence>
<dbReference type="GO" id="GO:0004803">
    <property type="term" value="F:transposase activity"/>
    <property type="evidence" value="ECO:0007669"/>
    <property type="project" value="InterPro"/>
</dbReference>
<dbReference type="SUPFAM" id="SSF48295">
    <property type="entry name" value="TrpR-like"/>
    <property type="match status" value="2"/>
</dbReference>
<dbReference type="InterPro" id="IPR010921">
    <property type="entry name" value="Trp_repressor/repl_initiator"/>
</dbReference>
<accession>A0A2T7G1W7</accession>
<dbReference type="InterPro" id="IPR036388">
    <property type="entry name" value="WH-like_DNA-bd_sf"/>
</dbReference>
<proteinExistence type="predicted"/>
<evidence type="ECO:0000313" key="2">
    <source>
        <dbReference type="EMBL" id="PVA08409.1"/>
    </source>
</evidence>
<dbReference type="Pfam" id="PF01527">
    <property type="entry name" value="HTH_Tnp_1"/>
    <property type="match status" value="1"/>
</dbReference>
<reference evidence="2 3" key="1">
    <citation type="submission" date="2018-04" db="EMBL/GenBank/DDBJ databases">
        <title>Pelagivirga bohaiensis gen. nov., sp. nov., a bacterium isolated from the Bohai Sea.</title>
        <authorList>
            <person name="Ji X."/>
        </authorList>
    </citation>
    <scope>NUCLEOTIDE SEQUENCE [LARGE SCALE GENOMIC DNA]</scope>
    <source>
        <strain evidence="2 3">BH-SD19</strain>
    </source>
</reference>
<comment type="caution">
    <text evidence="2">The sequence shown here is derived from an EMBL/GenBank/DDBJ whole genome shotgun (WGS) entry which is preliminary data.</text>
</comment>
<dbReference type="GO" id="GO:0006313">
    <property type="term" value="P:DNA transposition"/>
    <property type="evidence" value="ECO:0007669"/>
    <property type="project" value="InterPro"/>
</dbReference>
<dbReference type="InterPro" id="IPR048020">
    <property type="entry name" value="Transpos_IS3"/>
</dbReference>
<dbReference type="Pfam" id="PF13565">
    <property type="entry name" value="HTH_32"/>
    <property type="match status" value="1"/>
</dbReference>
<keyword evidence="3" id="KW-1185">Reference proteome</keyword>
<dbReference type="NCBIfam" id="NF033516">
    <property type="entry name" value="transpos_IS3"/>
    <property type="match status" value="1"/>
</dbReference>
<dbReference type="Gene3D" id="1.10.10.10">
    <property type="entry name" value="Winged helix-like DNA-binding domain superfamily/Winged helix DNA-binding domain"/>
    <property type="match status" value="2"/>
</dbReference>
<protein>
    <submittedName>
        <fullName evidence="2">IS3 family transposase</fullName>
    </submittedName>
</protein>
<dbReference type="PANTHER" id="PTHR46889">
    <property type="entry name" value="TRANSPOSASE INSF FOR INSERTION SEQUENCE IS3B-RELATED"/>
    <property type="match status" value="1"/>
</dbReference>
<feature type="domain" description="Integrase catalytic" evidence="1">
    <location>
        <begin position="255"/>
        <end position="423"/>
    </location>
</feature>
<sequence length="450" mass="52282">MNKKSGTSKDAADKLVKNIRRKTRQTYSAEEKIRIVLAGLRGEESISVLCRREGIAESLYYSWSKEFLEAGKRRLSGDTARQATSPEVKDLRSESLALKECVADLTLENRLLKKKHDRGWGGRGMRYPASEKLEIIRTVEGSHLPARQTLDMLGIPRTTFYRWYDRFVDGGLDALADRAPRPWSVWNRIPQDRRDDLIEFALEHEELTARELAVKYTDEKRYFVSESSAYRILKEADLITAPAHVVIKAADEFKDKTTAINQMWQTDFTYFKIIGWGWYYLSTILDDYSRYIIAWKLCTNMRAEDVTDTIELALTASGCDQAVVRHKPRLLSDNGSCYISGDLADWLEDHKMTHVRGAPFHPQTQGKIERWHQTMKNRVLLENYYLPGDLEQQIGAFVEYYNNQRYHESLSNVTPADVYFGRDKAILREREKIKKQTIRQRRLQHQKQAA</sequence>
<dbReference type="Pfam" id="PF00665">
    <property type="entry name" value="rve"/>
    <property type="match status" value="1"/>
</dbReference>
<dbReference type="PANTHER" id="PTHR46889:SF4">
    <property type="entry name" value="TRANSPOSASE INSO FOR INSERTION SEQUENCE ELEMENT IS911B-RELATED"/>
    <property type="match status" value="1"/>
</dbReference>
<name>A0A2T7G1W7_9RHOB</name>
<organism evidence="2 3">
    <name type="scientific">Pelagivirga sediminicola</name>
    <dbReference type="NCBI Taxonomy" id="2170575"/>
    <lineage>
        <taxon>Bacteria</taxon>
        <taxon>Pseudomonadati</taxon>
        <taxon>Pseudomonadota</taxon>
        <taxon>Alphaproteobacteria</taxon>
        <taxon>Rhodobacterales</taxon>
        <taxon>Paracoccaceae</taxon>
        <taxon>Pelagivirga</taxon>
    </lineage>
</organism>
<dbReference type="Gene3D" id="3.30.420.10">
    <property type="entry name" value="Ribonuclease H-like superfamily/Ribonuclease H"/>
    <property type="match status" value="1"/>
</dbReference>
<dbReference type="SUPFAM" id="SSF53098">
    <property type="entry name" value="Ribonuclease H-like"/>
    <property type="match status" value="1"/>
</dbReference>
<dbReference type="InterPro" id="IPR001584">
    <property type="entry name" value="Integrase_cat-core"/>
</dbReference>
<dbReference type="RefSeq" id="WP_108693785.1">
    <property type="nucleotide sequence ID" value="NZ_QCYH01000060.1"/>
</dbReference>
<dbReference type="InterPro" id="IPR002514">
    <property type="entry name" value="Transposase_8"/>
</dbReference>
<dbReference type="PROSITE" id="PS50994">
    <property type="entry name" value="INTEGRASE"/>
    <property type="match status" value="1"/>
</dbReference>
<dbReference type="InterPro" id="IPR050900">
    <property type="entry name" value="Transposase_IS3/IS150/IS904"/>
</dbReference>
<dbReference type="InterPro" id="IPR036397">
    <property type="entry name" value="RNaseH_sf"/>
</dbReference>
<dbReference type="OrthoDB" id="9803878at2"/>